<name>A0A232EK38_9HYME</name>
<feature type="non-terminal residue" evidence="1">
    <location>
        <position position="1"/>
    </location>
</feature>
<evidence type="ECO:0000313" key="1">
    <source>
        <dbReference type="EMBL" id="OXU18688.1"/>
    </source>
</evidence>
<dbReference type="EMBL" id="NNAY01003902">
    <property type="protein sequence ID" value="OXU18688.1"/>
    <property type="molecule type" value="Genomic_DNA"/>
</dbReference>
<keyword evidence="2" id="KW-1185">Reference proteome</keyword>
<dbReference type="Proteomes" id="UP000215335">
    <property type="component" value="Unassembled WGS sequence"/>
</dbReference>
<protein>
    <submittedName>
        <fullName evidence="1">Uncharacterized protein</fullName>
    </submittedName>
</protein>
<gene>
    <name evidence="1" type="ORF">TSAR_001572</name>
</gene>
<accession>A0A232EK38</accession>
<organism evidence="1 2">
    <name type="scientific">Trichomalopsis sarcophagae</name>
    <dbReference type="NCBI Taxonomy" id="543379"/>
    <lineage>
        <taxon>Eukaryota</taxon>
        <taxon>Metazoa</taxon>
        <taxon>Ecdysozoa</taxon>
        <taxon>Arthropoda</taxon>
        <taxon>Hexapoda</taxon>
        <taxon>Insecta</taxon>
        <taxon>Pterygota</taxon>
        <taxon>Neoptera</taxon>
        <taxon>Endopterygota</taxon>
        <taxon>Hymenoptera</taxon>
        <taxon>Apocrita</taxon>
        <taxon>Proctotrupomorpha</taxon>
        <taxon>Chalcidoidea</taxon>
        <taxon>Pteromalidae</taxon>
        <taxon>Pteromalinae</taxon>
        <taxon>Trichomalopsis</taxon>
    </lineage>
</organism>
<comment type="caution">
    <text evidence="1">The sequence shown here is derived from an EMBL/GenBank/DDBJ whole genome shotgun (WGS) entry which is preliminary data.</text>
</comment>
<dbReference type="AlphaFoldDB" id="A0A232EK38"/>
<reference evidence="1 2" key="1">
    <citation type="journal article" date="2017" name="Curr. Biol.">
        <title>The Evolution of Venom by Co-option of Single-Copy Genes.</title>
        <authorList>
            <person name="Martinson E.O."/>
            <person name="Mrinalini"/>
            <person name="Kelkar Y.D."/>
            <person name="Chang C.H."/>
            <person name="Werren J.H."/>
        </authorList>
    </citation>
    <scope>NUCLEOTIDE SEQUENCE [LARGE SCALE GENOMIC DNA]</scope>
    <source>
        <strain evidence="1 2">Alberta</strain>
        <tissue evidence="1">Whole body</tissue>
    </source>
</reference>
<proteinExistence type="predicted"/>
<sequence length="178" mass="20170">VFEVAEHEYRNNTLRGAWCLGWAVSTSSPRVSRKINDKFRQDSFSRSQNTNIVTTTHSEVPGAQGGQYQRRLLEFHGKLTTYFVESLNSGVFEVAEYEYRNGNTLLGTWCPRWPVSTSSPGVSQKINNTFRRDSLIRGFRGCWTRMSDDDALRGISRATEHGYGVLLKIILGNDVDTV</sequence>
<evidence type="ECO:0000313" key="2">
    <source>
        <dbReference type="Proteomes" id="UP000215335"/>
    </source>
</evidence>